<dbReference type="GO" id="GO:0005634">
    <property type="term" value="C:nucleus"/>
    <property type="evidence" value="ECO:0007669"/>
    <property type="project" value="TreeGrafter"/>
</dbReference>
<protein>
    <recommendedName>
        <fullName evidence="5">RING-type domain-containing protein</fullName>
    </recommendedName>
</protein>
<dbReference type="AlphaFoldDB" id="A0A158P526"/>
<reference evidence="6" key="2">
    <citation type="submission" date="2016-04" db="UniProtKB">
        <authorList>
            <consortium name="EnsemblMetazoa"/>
        </authorList>
    </citation>
    <scope>IDENTIFICATION</scope>
</reference>
<dbReference type="InterPro" id="IPR001370">
    <property type="entry name" value="BIR_rpt"/>
</dbReference>
<dbReference type="InterPro" id="IPR050784">
    <property type="entry name" value="IAP"/>
</dbReference>
<evidence type="ECO:0000256" key="4">
    <source>
        <dbReference type="PROSITE-ProRule" id="PRU00175"/>
    </source>
</evidence>
<name>A0A158P526_TETUR</name>
<dbReference type="InterPro" id="IPR013083">
    <property type="entry name" value="Znf_RING/FYVE/PHD"/>
</dbReference>
<dbReference type="InterPro" id="IPR001841">
    <property type="entry name" value="Znf_RING"/>
</dbReference>
<keyword evidence="3" id="KW-0862">Zinc</keyword>
<dbReference type="PROSITE" id="PS50089">
    <property type="entry name" value="ZF_RING_2"/>
    <property type="match status" value="1"/>
</dbReference>
<evidence type="ECO:0000259" key="5">
    <source>
        <dbReference type="PROSITE" id="PS50089"/>
    </source>
</evidence>
<keyword evidence="7" id="KW-1185">Reference proteome</keyword>
<dbReference type="SMART" id="SM00238">
    <property type="entry name" value="BIR"/>
    <property type="match status" value="2"/>
</dbReference>
<dbReference type="PANTHER" id="PTHR10044">
    <property type="entry name" value="INHIBITOR OF APOPTOSIS"/>
    <property type="match status" value="1"/>
</dbReference>
<dbReference type="Pfam" id="PF00653">
    <property type="entry name" value="BIR"/>
    <property type="match status" value="2"/>
</dbReference>
<proteinExistence type="inferred from homology"/>
<dbReference type="Gene3D" id="1.10.1170.10">
    <property type="entry name" value="Inhibitor Of Apoptosis Protein (2mihbC-IAP-1), Chain A"/>
    <property type="match status" value="2"/>
</dbReference>
<evidence type="ECO:0000256" key="3">
    <source>
        <dbReference type="ARBA" id="ARBA00022833"/>
    </source>
</evidence>
<comment type="similarity">
    <text evidence="1">Belongs to the IAP family.</text>
</comment>
<dbReference type="Proteomes" id="UP000015104">
    <property type="component" value="Unassembled WGS sequence"/>
</dbReference>
<sequence length="294" mass="34349">MKVNPSIENWTDPEAIESLKKFLRMKLIDHRFNSFDGSPYTLEQKCTAAYDGFYLSSNKRNFVCFSCGIHIPTTLANFKITNLHKTFSPDCAYCKREELGLKLWQDGNSGFSYFCVPKKMEFGYQENLIKMVKLVKKSFNTIEKSLTSSSYILNPMKVYQLFQIRENRYYSFKNSTCPIEKVNAFVESGFYYLGYQNIVQCAFCSLAFRGNNPRHPSVIHRFFYPGCPFLTLERYRIDREYCIICLVEPRRILYLPCKHLITCEGCDDRLLDQNQDDCPLCRTAIIIRLTCISP</sequence>
<evidence type="ECO:0000313" key="6">
    <source>
        <dbReference type="EnsemblMetazoa" id="tetur12g04926.1"/>
    </source>
</evidence>
<evidence type="ECO:0000256" key="2">
    <source>
        <dbReference type="ARBA" id="ARBA00022771"/>
    </source>
</evidence>
<organism evidence="6 7">
    <name type="scientific">Tetranychus urticae</name>
    <name type="common">Two-spotted spider mite</name>
    <dbReference type="NCBI Taxonomy" id="32264"/>
    <lineage>
        <taxon>Eukaryota</taxon>
        <taxon>Metazoa</taxon>
        <taxon>Ecdysozoa</taxon>
        <taxon>Arthropoda</taxon>
        <taxon>Chelicerata</taxon>
        <taxon>Arachnida</taxon>
        <taxon>Acari</taxon>
        <taxon>Acariformes</taxon>
        <taxon>Trombidiformes</taxon>
        <taxon>Prostigmata</taxon>
        <taxon>Eleutherengona</taxon>
        <taxon>Raphignathae</taxon>
        <taxon>Tetranychoidea</taxon>
        <taxon>Tetranychidae</taxon>
        <taxon>Tetranychus</taxon>
    </lineage>
</organism>
<dbReference type="GO" id="GO:0008270">
    <property type="term" value="F:zinc ion binding"/>
    <property type="evidence" value="ECO:0007669"/>
    <property type="project" value="UniProtKB-KW"/>
</dbReference>
<dbReference type="PANTHER" id="PTHR10044:SF139">
    <property type="entry name" value="DEATH-ASSOCIATED INHIBITOR OF APOPTOSIS 2"/>
    <property type="match status" value="1"/>
</dbReference>
<dbReference type="Pfam" id="PF13920">
    <property type="entry name" value="zf-C3HC4_3"/>
    <property type="match status" value="1"/>
</dbReference>
<dbReference type="SUPFAM" id="SSF57924">
    <property type="entry name" value="Inhibitor of apoptosis (IAP) repeat"/>
    <property type="match status" value="2"/>
</dbReference>
<dbReference type="GO" id="GO:0005737">
    <property type="term" value="C:cytoplasm"/>
    <property type="evidence" value="ECO:0007669"/>
    <property type="project" value="TreeGrafter"/>
</dbReference>
<evidence type="ECO:0000256" key="1">
    <source>
        <dbReference type="ARBA" id="ARBA00006672"/>
    </source>
</evidence>
<dbReference type="EMBL" id="CAEY01000114">
    <property type="status" value="NOT_ANNOTATED_CDS"/>
    <property type="molecule type" value="Genomic_DNA"/>
</dbReference>
<dbReference type="Gene3D" id="3.30.40.10">
    <property type="entry name" value="Zinc/RING finger domain, C3HC4 (zinc finger)"/>
    <property type="match status" value="1"/>
</dbReference>
<accession>A0A158P526</accession>
<dbReference type="PROSITE" id="PS50143">
    <property type="entry name" value="BIR_REPEAT_2"/>
    <property type="match status" value="2"/>
</dbReference>
<evidence type="ECO:0000313" key="7">
    <source>
        <dbReference type="Proteomes" id="UP000015104"/>
    </source>
</evidence>
<keyword evidence="2 4" id="KW-0863">Zinc-finger</keyword>
<reference evidence="7" key="1">
    <citation type="submission" date="2011-08" db="EMBL/GenBank/DDBJ databases">
        <authorList>
            <person name="Rombauts S."/>
        </authorList>
    </citation>
    <scope>NUCLEOTIDE SEQUENCE</scope>
    <source>
        <strain evidence="7">London</strain>
    </source>
</reference>
<dbReference type="STRING" id="32264.A0A158P526"/>
<keyword evidence="2 4" id="KW-0479">Metal-binding</keyword>
<dbReference type="EnsemblMetazoa" id="tetur12g04926.1">
    <property type="protein sequence ID" value="tetur12g04926.1"/>
    <property type="gene ID" value="tetur12g04926"/>
</dbReference>
<feature type="domain" description="RING-type" evidence="5">
    <location>
        <begin position="242"/>
        <end position="282"/>
    </location>
</feature>